<dbReference type="InterPro" id="IPR020904">
    <property type="entry name" value="Sc_DH/Rdtase_CS"/>
</dbReference>
<dbReference type="InterPro" id="IPR002347">
    <property type="entry name" value="SDR_fam"/>
</dbReference>
<proteinExistence type="inferred from homology"/>
<gene>
    <name evidence="4" type="ORF">GB882_12550</name>
</gene>
<dbReference type="OrthoDB" id="9809287at2"/>
<evidence type="ECO:0000313" key="5">
    <source>
        <dbReference type="Proteomes" id="UP000429644"/>
    </source>
</evidence>
<keyword evidence="5" id="KW-1185">Reference proteome</keyword>
<dbReference type="Pfam" id="PF13561">
    <property type="entry name" value="adh_short_C2"/>
    <property type="match status" value="1"/>
</dbReference>
<dbReference type="CDD" id="cd05233">
    <property type="entry name" value="SDR_c"/>
    <property type="match status" value="1"/>
</dbReference>
<name>A0A7J9UXZ3_9MICO</name>
<dbReference type="GO" id="GO:0016616">
    <property type="term" value="F:oxidoreductase activity, acting on the CH-OH group of donors, NAD or NADP as acceptor"/>
    <property type="evidence" value="ECO:0007669"/>
    <property type="project" value="UniProtKB-ARBA"/>
</dbReference>
<dbReference type="InterPro" id="IPR057326">
    <property type="entry name" value="KR_dom"/>
</dbReference>
<feature type="domain" description="Ketoreductase" evidence="3">
    <location>
        <begin position="2"/>
        <end position="187"/>
    </location>
</feature>
<dbReference type="GO" id="GO:0030497">
    <property type="term" value="P:fatty acid elongation"/>
    <property type="evidence" value="ECO:0007669"/>
    <property type="project" value="TreeGrafter"/>
</dbReference>
<dbReference type="SUPFAM" id="SSF51735">
    <property type="entry name" value="NAD(P)-binding Rossmann-fold domains"/>
    <property type="match status" value="1"/>
</dbReference>
<protein>
    <submittedName>
        <fullName evidence="4">SDR family oxidoreductase</fullName>
    </submittedName>
</protein>
<comment type="similarity">
    <text evidence="1">Belongs to the short-chain dehydrogenases/reductases (SDR) family.</text>
</comment>
<dbReference type="InterPro" id="IPR036291">
    <property type="entry name" value="NAD(P)-bd_dom_sf"/>
</dbReference>
<dbReference type="PRINTS" id="PR00081">
    <property type="entry name" value="GDHRDH"/>
</dbReference>
<sequence>MPTTIITGGTRGIGLATATALAASGHDLVLAFHRDDDAAARAADLVRRAGRGCLTVQADVTVDDDVARLFAAARQKFGQVTGLVNNAGATAHIGDLADTPPDVVRRVIEVNLVGAVLCARAAARVMSLRRGGAGGAIVNVSSAAATLGSPHEYVHYAAAKAGVDALTVGLAKELAGEGVRVNAIAPGIVRTGIHAAAGEPGRADRAAARIPLGRAGEPAEVSGAIRWLLSDEASYVSGAVLRISGAL</sequence>
<dbReference type="AlphaFoldDB" id="A0A7J9UXZ3"/>
<organism evidence="4 5">
    <name type="scientific">Georgenia ruanii</name>
    <dbReference type="NCBI Taxonomy" id="348442"/>
    <lineage>
        <taxon>Bacteria</taxon>
        <taxon>Bacillati</taxon>
        <taxon>Actinomycetota</taxon>
        <taxon>Actinomycetes</taxon>
        <taxon>Micrococcales</taxon>
        <taxon>Bogoriellaceae</taxon>
        <taxon>Georgenia</taxon>
    </lineage>
</organism>
<dbReference type="RefSeq" id="WP_152232234.1">
    <property type="nucleotide sequence ID" value="NZ_BAAAOT010000014.1"/>
</dbReference>
<dbReference type="PROSITE" id="PS00061">
    <property type="entry name" value="ADH_SHORT"/>
    <property type="match status" value="1"/>
</dbReference>
<dbReference type="PRINTS" id="PR00080">
    <property type="entry name" value="SDRFAMILY"/>
</dbReference>
<comment type="caution">
    <text evidence="4">The sequence shown here is derived from an EMBL/GenBank/DDBJ whole genome shotgun (WGS) entry which is preliminary data.</text>
</comment>
<evidence type="ECO:0000313" key="4">
    <source>
        <dbReference type="EMBL" id="MPV89499.1"/>
    </source>
</evidence>
<evidence type="ECO:0000256" key="2">
    <source>
        <dbReference type="ARBA" id="ARBA00023002"/>
    </source>
</evidence>
<dbReference type="PANTHER" id="PTHR42760:SF40">
    <property type="entry name" value="3-OXOACYL-[ACYL-CARRIER-PROTEIN] REDUCTASE, CHLOROPLASTIC"/>
    <property type="match status" value="1"/>
</dbReference>
<dbReference type="PANTHER" id="PTHR42760">
    <property type="entry name" value="SHORT-CHAIN DEHYDROGENASES/REDUCTASES FAMILY MEMBER"/>
    <property type="match status" value="1"/>
</dbReference>
<evidence type="ECO:0000256" key="1">
    <source>
        <dbReference type="ARBA" id="ARBA00006484"/>
    </source>
</evidence>
<keyword evidence="2" id="KW-0560">Oxidoreductase</keyword>
<dbReference type="EMBL" id="WHPD01002706">
    <property type="protein sequence ID" value="MPV89499.1"/>
    <property type="molecule type" value="Genomic_DNA"/>
</dbReference>
<evidence type="ECO:0000259" key="3">
    <source>
        <dbReference type="SMART" id="SM00822"/>
    </source>
</evidence>
<reference evidence="4 5" key="1">
    <citation type="submission" date="2019-10" db="EMBL/GenBank/DDBJ databases">
        <title>Georgenia wutianyii sp. nov. and Georgenia yuyongxinii sp. nov. isolated from plateau pika (Ochotona curzoniae) in the Qinghai-Tibet plateau of China.</title>
        <authorList>
            <person name="Tian Z."/>
        </authorList>
    </citation>
    <scope>NUCLEOTIDE SEQUENCE [LARGE SCALE GENOMIC DNA]</scope>
    <source>
        <strain evidence="4 5">JCM 15130</strain>
    </source>
</reference>
<dbReference type="SMART" id="SM00822">
    <property type="entry name" value="PKS_KR"/>
    <property type="match status" value="1"/>
</dbReference>
<dbReference type="Gene3D" id="3.40.50.720">
    <property type="entry name" value="NAD(P)-binding Rossmann-like Domain"/>
    <property type="match status" value="1"/>
</dbReference>
<dbReference type="FunFam" id="3.40.50.720:FF:000084">
    <property type="entry name" value="Short-chain dehydrogenase reductase"/>
    <property type="match status" value="1"/>
</dbReference>
<dbReference type="Proteomes" id="UP000429644">
    <property type="component" value="Unassembled WGS sequence"/>
</dbReference>
<accession>A0A7J9UXZ3</accession>